<organism evidence="2 3">
    <name type="scientific">Tieghemostelium lacteum</name>
    <name type="common">Slime mold</name>
    <name type="synonym">Dictyostelium lacteum</name>
    <dbReference type="NCBI Taxonomy" id="361077"/>
    <lineage>
        <taxon>Eukaryota</taxon>
        <taxon>Amoebozoa</taxon>
        <taxon>Evosea</taxon>
        <taxon>Eumycetozoa</taxon>
        <taxon>Dictyostelia</taxon>
        <taxon>Dictyosteliales</taxon>
        <taxon>Raperosteliaceae</taxon>
        <taxon>Tieghemostelium</taxon>
    </lineage>
</organism>
<keyword evidence="1" id="KW-0175">Coiled coil</keyword>
<dbReference type="AlphaFoldDB" id="A0A151Z7U8"/>
<dbReference type="OMA" id="DNWMFET"/>
<name>A0A151Z7U8_TIELA</name>
<dbReference type="OrthoDB" id="19114at2759"/>
<comment type="caution">
    <text evidence="2">The sequence shown here is derived from an EMBL/GenBank/DDBJ whole genome shotgun (WGS) entry which is preliminary data.</text>
</comment>
<keyword evidence="3" id="KW-1185">Reference proteome</keyword>
<protein>
    <submittedName>
        <fullName evidence="2">Uncharacterized protein</fullName>
    </submittedName>
</protein>
<feature type="coiled-coil region" evidence="1">
    <location>
        <begin position="29"/>
        <end position="56"/>
    </location>
</feature>
<evidence type="ECO:0000313" key="3">
    <source>
        <dbReference type="Proteomes" id="UP000076078"/>
    </source>
</evidence>
<dbReference type="FunCoup" id="A0A151Z7U8">
    <property type="interactions" value="170"/>
</dbReference>
<proteinExistence type="predicted"/>
<dbReference type="Proteomes" id="UP000076078">
    <property type="component" value="Unassembled WGS sequence"/>
</dbReference>
<sequence length="66" mass="7726">MNPQPIIERDPFYQKSLLITDGVGDLINEELHQEILEDLKKKVNNLESDNWMYEQTTFTSSVKISK</sequence>
<evidence type="ECO:0000256" key="1">
    <source>
        <dbReference type="SAM" id="Coils"/>
    </source>
</evidence>
<dbReference type="InParanoid" id="A0A151Z7U8"/>
<gene>
    <name evidence="2" type="ORF">DLAC_11733</name>
</gene>
<evidence type="ECO:0000313" key="2">
    <source>
        <dbReference type="EMBL" id="KYQ90043.1"/>
    </source>
</evidence>
<accession>A0A151Z7U8</accession>
<reference evidence="2 3" key="1">
    <citation type="submission" date="2015-12" db="EMBL/GenBank/DDBJ databases">
        <title>Dictyostelia acquired genes for synthesis and detection of signals that induce cell-type specialization by lateral gene transfer from prokaryotes.</title>
        <authorList>
            <person name="Gloeckner G."/>
            <person name="Schaap P."/>
        </authorList>
    </citation>
    <scope>NUCLEOTIDE SEQUENCE [LARGE SCALE GENOMIC DNA]</scope>
    <source>
        <strain evidence="2 3">TK</strain>
    </source>
</reference>
<dbReference type="EMBL" id="LODT01000037">
    <property type="protein sequence ID" value="KYQ90043.1"/>
    <property type="molecule type" value="Genomic_DNA"/>
</dbReference>